<evidence type="ECO:0000313" key="2">
    <source>
        <dbReference type="Proteomes" id="UP000297299"/>
    </source>
</evidence>
<protein>
    <submittedName>
        <fullName evidence="1">Uncharacterized protein</fullName>
    </submittedName>
</protein>
<keyword evidence="2" id="KW-1185">Reference proteome</keyword>
<dbReference type="EMBL" id="PHWZ01000262">
    <property type="protein sequence ID" value="TEY51920.1"/>
    <property type="molecule type" value="Genomic_DNA"/>
</dbReference>
<comment type="caution">
    <text evidence="1">The sequence shown here is derived from an EMBL/GenBank/DDBJ whole genome shotgun (WGS) entry which is preliminary data.</text>
</comment>
<proteinExistence type="predicted"/>
<dbReference type="Proteomes" id="UP000297299">
    <property type="component" value="Unassembled WGS sequence"/>
</dbReference>
<accession>A0A4Y8CWW7</accession>
<reference evidence="1 2" key="1">
    <citation type="submission" date="2017-11" db="EMBL/GenBank/DDBJ databases">
        <title>Comparative genomics of Botrytis spp.</title>
        <authorList>
            <person name="Valero-Jimenez C.A."/>
            <person name="Tapia P."/>
            <person name="Veloso J."/>
            <person name="Silva-Moreno E."/>
            <person name="Staats M."/>
            <person name="Valdes J.H."/>
            <person name="Van Kan J.A.L."/>
        </authorList>
    </citation>
    <scope>NUCLEOTIDE SEQUENCE [LARGE SCALE GENOMIC DNA]</scope>
    <source>
        <strain evidence="1 2">MUCL2830</strain>
    </source>
</reference>
<organism evidence="1 2">
    <name type="scientific">Botryotinia calthae</name>
    <dbReference type="NCBI Taxonomy" id="38488"/>
    <lineage>
        <taxon>Eukaryota</taxon>
        <taxon>Fungi</taxon>
        <taxon>Dikarya</taxon>
        <taxon>Ascomycota</taxon>
        <taxon>Pezizomycotina</taxon>
        <taxon>Leotiomycetes</taxon>
        <taxon>Helotiales</taxon>
        <taxon>Sclerotiniaceae</taxon>
        <taxon>Botryotinia</taxon>
    </lineage>
</organism>
<name>A0A4Y8CWW7_9HELO</name>
<dbReference type="AlphaFoldDB" id="A0A4Y8CWW7"/>
<sequence length="62" mass="6649">MNTQVIGTACVTGQRVEAAEINITTLRDPSIPEATAPIQKPFGLLQVDFTQDVAYARELSGT</sequence>
<gene>
    <name evidence="1" type="ORF">BOTCAL_0263g00070</name>
</gene>
<evidence type="ECO:0000313" key="1">
    <source>
        <dbReference type="EMBL" id="TEY51920.1"/>
    </source>
</evidence>